<dbReference type="GO" id="GO:0045742">
    <property type="term" value="P:positive regulation of epidermal growth factor receptor signaling pathway"/>
    <property type="evidence" value="ECO:0007669"/>
    <property type="project" value="TreeGrafter"/>
</dbReference>
<dbReference type="GO" id="GO:0017124">
    <property type="term" value="F:SH3 domain binding"/>
    <property type="evidence" value="ECO:0007669"/>
    <property type="project" value="TreeGrafter"/>
</dbReference>
<reference evidence="7" key="1">
    <citation type="submission" date="2025-08" db="UniProtKB">
        <authorList>
            <consortium name="RefSeq"/>
        </authorList>
    </citation>
    <scope>IDENTIFICATION</scope>
    <source>
        <tissue evidence="7">Liver</tissue>
    </source>
</reference>
<feature type="compositionally biased region" description="Basic and acidic residues" evidence="5">
    <location>
        <begin position="65"/>
        <end position="79"/>
    </location>
</feature>
<proteinExistence type="predicted"/>
<feature type="region of interest" description="Disordered" evidence="5">
    <location>
        <begin position="65"/>
        <end position="99"/>
    </location>
</feature>
<keyword evidence="4" id="KW-0175">Coiled coil</keyword>
<evidence type="ECO:0000256" key="4">
    <source>
        <dbReference type="ARBA" id="ARBA00023054"/>
    </source>
</evidence>
<keyword evidence="6" id="KW-1185">Reference proteome</keyword>
<dbReference type="GO" id="GO:0005829">
    <property type="term" value="C:cytosol"/>
    <property type="evidence" value="ECO:0007669"/>
    <property type="project" value="TreeGrafter"/>
</dbReference>
<dbReference type="InterPro" id="IPR030113">
    <property type="entry name" value="AFAP"/>
</dbReference>
<protein>
    <submittedName>
        <fullName evidence="7">Actin filament-associated protein 1-like 2</fullName>
    </submittedName>
</protein>
<keyword evidence="2" id="KW-0963">Cytoplasm</keyword>
<dbReference type="GeneID" id="103056712"/>
<dbReference type="GO" id="GO:0032757">
    <property type="term" value="P:positive regulation of interleukin-8 production"/>
    <property type="evidence" value="ECO:0007669"/>
    <property type="project" value="TreeGrafter"/>
</dbReference>
<dbReference type="GO" id="GO:0042169">
    <property type="term" value="F:SH2 domain binding"/>
    <property type="evidence" value="ECO:0007669"/>
    <property type="project" value="TreeGrafter"/>
</dbReference>
<dbReference type="RefSeq" id="XP_007428893.1">
    <property type="nucleotide sequence ID" value="XM_007428831.3"/>
</dbReference>
<evidence type="ECO:0000256" key="3">
    <source>
        <dbReference type="ARBA" id="ARBA00022737"/>
    </source>
</evidence>
<dbReference type="PANTHER" id="PTHR14338:SF4">
    <property type="entry name" value="ACTIN FILAMENT-ASSOCIATED PROTEIN 1-LIKE 2"/>
    <property type="match status" value="1"/>
</dbReference>
<dbReference type="Proteomes" id="UP000695026">
    <property type="component" value="Unplaced"/>
</dbReference>
<name>A0A9F2QWQ5_PYTBI</name>
<dbReference type="GO" id="GO:0007346">
    <property type="term" value="P:regulation of mitotic cell cycle"/>
    <property type="evidence" value="ECO:0007669"/>
    <property type="project" value="TreeGrafter"/>
</dbReference>
<dbReference type="GO" id="GO:0006954">
    <property type="term" value="P:inflammatory response"/>
    <property type="evidence" value="ECO:0007669"/>
    <property type="project" value="TreeGrafter"/>
</dbReference>
<accession>A0A9F2QWQ5</accession>
<dbReference type="KEGG" id="pbi:103056712"/>
<gene>
    <name evidence="7" type="primary">LOC103056712</name>
</gene>
<dbReference type="AlphaFoldDB" id="A0A9F2QWQ5"/>
<evidence type="ECO:0000313" key="7">
    <source>
        <dbReference type="RefSeq" id="XP_007428893.1"/>
    </source>
</evidence>
<evidence type="ECO:0000256" key="5">
    <source>
        <dbReference type="SAM" id="MobiDB-lite"/>
    </source>
</evidence>
<dbReference type="GO" id="GO:0045893">
    <property type="term" value="P:positive regulation of DNA-templated transcription"/>
    <property type="evidence" value="ECO:0007669"/>
    <property type="project" value="TreeGrafter"/>
</dbReference>
<evidence type="ECO:0000256" key="1">
    <source>
        <dbReference type="ARBA" id="ARBA00004496"/>
    </source>
</evidence>
<dbReference type="PANTHER" id="PTHR14338">
    <property type="entry name" value="ACTIN FILAMENT-ASSOCIATED PROTEIN 1 FAMILY MEMBER"/>
    <property type="match status" value="1"/>
</dbReference>
<sequence>MDKYKALEQLLTELEDFLKILDKENLSSTAVVKKSFLADLLRLCTKSSGGDEEYIYMNKVTINKLHGEPEKDNKGHRDSLTNGEMEQHLYPPQKSLPELPPSKIILETKLYPGLKTESPEGYYEEAEPYSVSMN</sequence>
<comment type="subcellular location">
    <subcellularLocation>
        <location evidence="1">Cytoplasm</location>
    </subcellularLocation>
</comment>
<feature type="non-terminal residue" evidence="7">
    <location>
        <position position="134"/>
    </location>
</feature>
<dbReference type="OMA" id="GEMEQHL"/>
<evidence type="ECO:0000256" key="2">
    <source>
        <dbReference type="ARBA" id="ARBA00022490"/>
    </source>
</evidence>
<keyword evidence="3" id="KW-0677">Repeat</keyword>
<evidence type="ECO:0000313" key="6">
    <source>
        <dbReference type="Proteomes" id="UP000695026"/>
    </source>
</evidence>
<organism evidence="6 7">
    <name type="scientific">Python bivittatus</name>
    <name type="common">Burmese python</name>
    <name type="synonym">Python molurus bivittatus</name>
    <dbReference type="NCBI Taxonomy" id="176946"/>
    <lineage>
        <taxon>Eukaryota</taxon>
        <taxon>Metazoa</taxon>
        <taxon>Chordata</taxon>
        <taxon>Craniata</taxon>
        <taxon>Vertebrata</taxon>
        <taxon>Euteleostomi</taxon>
        <taxon>Lepidosauria</taxon>
        <taxon>Squamata</taxon>
        <taxon>Bifurcata</taxon>
        <taxon>Unidentata</taxon>
        <taxon>Episquamata</taxon>
        <taxon>Toxicofera</taxon>
        <taxon>Serpentes</taxon>
        <taxon>Henophidia</taxon>
        <taxon>Pythonidae</taxon>
        <taxon>Python</taxon>
    </lineage>
</organism>
<dbReference type="OrthoDB" id="8443615at2759"/>
<dbReference type="GO" id="GO:0032675">
    <property type="term" value="P:regulation of interleukin-6 production"/>
    <property type="evidence" value="ECO:0007669"/>
    <property type="project" value="TreeGrafter"/>
</dbReference>